<comment type="caution">
    <text evidence="8">The sequence shown here is derived from an EMBL/GenBank/DDBJ whole genome shotgun (WGS) entry which is preliminary data.</text>
</comment>
<reference evidence="8 9" key="1">
    <citation type="submission" date="2019-03" db="EMBL/GenBank/DDBJ databases">
        <title>Genomic Encyclopedia of Type Strains, Phase IV (KMG-IV): sequencing the most valuable type-strain genomes for metagenomic binning, comparative biology and taxonomic classification.</title>
        <authorList>
            <person name="Goeker M."/>
        </authorList>
    </citation>
    <scope>NUCLEOTIDE SEQUENCE [LARGE SCALE GENOMIC DNA]</scope>
    <source>
        <strain evidence="8 9">DSM 13054</strain>
    </source>
</reference>
<gene>
    <name evidence="8" type="ORF">EV203_10331</name>
</gene>
<dbReference type="InterPro" id="IPR036291">
    <property type="entry name" value="NAD(P)-bd_dom_sf"/>
</dbReference>
<accession>A0A4R2KD28</accession>
<dbReference type="AlphaFoldDB" id="A0A4R2KD28"/>
<evidence type="ECO:0000256" key="4">
    <source>
        <dbReference type="ARBA" id="ARBA00023027"/>
    </source>
</evidence>
<dbReference type="EMBL" id="SLWU01000003">
    <property type="protein sequence ID" value="TCO68136.1"/>
    <property type="molecule type" value="Genomic_DNA"/>
</dbReference>
<keyword evidence="4" id="KW-0520">NAD</keyword>
<dbReference type="GO" id="GO:0016616">
    <property type="term" value="F:oxidoreductase activity, acting on the CH-OH group of donors, NAD or NADP as acceptor"/>
    <property type="evidence" value="ECO:0007669"/>
    <property type="project" value="InterPro"/>
</dbReference>
<dbReference type="Pfam" id="PF00389">
    <property type="entry name" value="2-Hacid_dh"/>
    <property type="match status" value="1"/>
</dbReference>
<evidence type="ECO:0000256" key="2">
    <source>
        <dbReference type="ARBA" id="ARBA00022605"/>
    </source>
</evidence>
<proteinExistence type="inferred from homology"/>
<dbReference type="PROSITE" id="PS00065">
    <property type="entry name" value="D_2_HYDROXYACID_DH_1"/>
    <property type="match status" value="1"/>
</dbReference>
<dbReference type="PANTHER" id="PTHR42789">
    <property type="entry name" value="D-ISOMER SPECIFIC 2-HYDROXYACID DEHYDROGENASE FAMILY PROTEIN (AFU_ORTHOLOGUE AFUA_6G10090)"/>
    <property type="match status" value="1"/>
</dbReference>
<evidence type="ECO:0000256" key="3">
    <source>
        <dbReference type="ARBA" id="ARBA00023002"/>
    </source>
</evidence>
<dbReference type="SUPFAM" id="SSF51735">
    <property type="entry name" value="NAD(P)-binding Rossmann-fold domains"/>
    <property type="match status" value="1"/>
</dbReference>
<sequence length="358" mass="40037">MSEKMLKITLKRYSVNKERVVEMGVKIAIVNSSSFGKYFPEHIERLKALGQVDRFELPHDMRGKALAEKLMGYSIIIASVKPFYDREFFEYKDETLLIARHGIGYDAIDIESATKKGTIVTIVEGIVEREAVAENAVALLLDVMRKVREASIKVKEGKWHERANFIGYEIKGKTAGIIGIGNIGSRVAEILKYGFGADVIAYDPNLSKEEIIKRGARPVSLEELLRSSDIISLNASLNERNYHMLSEREFSLMKKNVFIVNTARGELIDPDALIKALREGKVAGVGLDVVEGEPIDENHPLLKFDNVVITPHTSAYTYECLKGMGDKVVSDAEKVLRGEIPDGVVNKEVLEGEKWKKI</sequence>
<dbReference type="SUPFAM" id="SSF52283">
    <property type="entry name" value="Formate/glycerate dehydrogenase catalytic domain-like"/>
    <property type="match status" value="1"/>
</dbReference>
<dbReference type="Pfam" id="PF02826">
    <property type="entry name" value="2-Hacid_dh_C"/>
    <property type="match status" value="1"/>
</dbReference>
<dbReference type="GO" id="GO:0051287">
    <property type="term" value="F:NAD binding"/>
    <property type="evidence" value="ECO:0007669"/>
    <property type="project" value="InterPro"/>
</dbReference>
<evidence type="ECO:0000259" key="6">
    <source>
        <dbReference type="Pfam" id="PF00389"/>
    </source>
</evidence>
<evidence type="ECO:0000256" key="5">
    <source>
        <dbReference type="RuleBase" id="RU003719"/>
    </source>
</evidence>
<evidence type="ECO:0000259" key="7">
    <source>
        <dbReference type="Pfam" id="PF02826"/>
    </source>
</evidence>
<name>A0A4R2KD28_9THEO</name>
<feature type="domain" description="D-isomer specific 2-hydroxyacid dehydrogenase NAD-binding" evidence="7">
    <location>
        <begin position="137"/>
        <end position="314"/>
    </location>
</feature>
<dbReference type="GO" id="GO:0008652">
    <property type="term" value="P:amino acid biosynthetic process"/>
    <property type="evidence" value="ECO:0007669"/>
    <property type="project" value="UniProtKB-KW"/>
</dbReference>
<comment type="similarity">
    <text evidence="1 5">Belongs to the D-isomer specific 2-hydroxyacid dehydrogenase family.</text>
</comment>
<feature type="domain" description="D-isomer specific 2-hydroxyacid dehydrogenase catalytic" evidence="6">
    <location>
        <begin position="40"/>
        <end position="346"/>
    </location>
</feature>
<dbReference type="InterPro" id="IPR029753">
    <property type="entry name" value="D-isomer_DH_CS"/>
</dbReference>
<dbReference type="InterPro" id="IPR050857">
    <property type="entry name" value="D-2-hydroxyacid_DH"/>
</dbReference>
<dbReference type="InterPro" id="IPR006139">
    <property type="entry name" value="D-isomer_2_OHA_DH_cat_dom"/>
</dbReference>
<dbReference type="Gene3D" id="3.40.50.720">
    <property type="entry name" value="NAD(P)-binding Rossmann-like Domain"/>
    <property type="match status" value="2"/>
</dbReference>
<organism evidence="8 9">
    <name type="scientific">Caldanaerobacter subterraneus</name>
    <dbReference type="NCBI Taxonomy" id="911092"/>
    <lineage>
        <taxon>Bacteria</taxon>
        <taxon>Bacillati</taxon>
        <taxon>Bacillota</taxon>
        <taxon>Clostridia</taxon>
        <taxon>Thermoanaerobacterales</taxon>
        <taxon>Thermoanaerobacteraceae</taxon>
        <taxon>Caldanaerobacter</taxon>
    </lineage>
</organism>
<keyword evidence="3 5" id="KW-0560">Oxidoreductase</keyword>
<dbReference type="Proteomes" id="UP000294886">
    <property type="component" value="Unassembled WGS sequence"/>
</dbReference>
<dbReference type="PANTHER" id="PTHR42789:SF1">
    <property type="entry name" value="D-ISOMER SPECIFIC 2-HYDROXYACID DEHYDROGENASE FAMILY PROTEIN (AFU_ORTHOLOGUE AFUA_6G10090)"/>
    <property type="match status" value="1"/>
</dbReference>
<protein>
    <submittedName>
        <fullName evidence="8">Lactate dehydrogenase-like 2-hydroxyacid dehydrogenase</fullName>
    </submittedName>
</protein>
<evidence type="ECO:0000256" key="1">
    <source>
        <dbReference type="ARBA" id="ARBA00005854"/>
    </source>
</evidence>
<dbReference type="FunFam" id="3.40.50.720:FF:000203">
    <property type="entry name" value="D-3-phosphoglycerate dehydrogenase (SerA)"/>
    <property type="match status" value="1"/>
</dbReference>
<keyword evidence="2" id="KW-0028">Amino-acid biosynthesis</keyword>
<evidence type="ECO:0000313" key="9">
    <source>
        <dbReference type="Proteomes" id="UP000294886"/>
    </source>
</evidence>
<dbReference type="CDD" id="cd12177">
    <property type="entry name" value="2-Hacid_dh_12"/>
    <property type="match status" value="1"/>
</dbReference>
<dbReference type="InterPro" id="IPR006140">
    <property type="entry name" value="D-isomer_DH_NAD-bd"/>
</dbReference>
<evidence type="ECO:0000313" key="8">
    <source>
        <dbReference type="EMBL" id="TCO68136.1"/>
    </source>
</evidence>
<dbReference type="PROSITE" id="PS00671">
    <property type="entry name" value="D_2_HYDROXYACID_DH_3"/>
    <property type="match status" value="1"/>
</dbReference>
<dbReference type="InterPro" id="IPR029752">
    <property type="entry name" value="D-isomer_DH_CS1"/>
</dbReference>